<evidence type="ECO:0000256" key="2">
    <source>
        <dbReference type="ARBA" id="ARBA00022679"/>
    </source>
</evidence>
<dbReference type="Gene3D" id="3.20.20.390">
    <property type="entry name" value="FMN-linked oxidoreductases"/>
    <property type="match status" value="1"/>
</dbReference>
<dbReference type="EMBL" id="JACEIO010000038">
    <property type="protein sequence ID" value="MBA4538244.1"/>
    <property type="molecule type" value="Genomic_DNA"/>
</dbReference>
<comment type="function">
    <text evidence="10">Prenyltransferase that catalyzes in vivo the transfer of the heptaprenyl moiety of heptaprenyl pyrophosphate (HepPP; 35 carbon atoms) to the C3 hydroxyl of sn-glycerol-1-phosphate (G1P), producing heptaprenylglyceryl phosphate (HepGP). This reaction is an ether-bond-formation step in the biosynthesis of archaea-type G1P-based membrane lipids found in Bacillales.</text>
</comment>
<reference evidence="11 14" key="2">
    <citation type="submission" date="2020-07" db="EMBL/GenBank/DDBJ databases">
        <authorList>
            <person name="Feng H."/>
        </authorList>
    </citation>
    <scope>NUCLEOTIDE SEQUENCE [LARGE SCALE GENOMIC DNA]</scope>
    <source>
        <strain evidence="14">s-12</strain>
        <strain evidence="11">S-12</strain>
    </source>
</reference>
<dbReference type="EC" id="2.5.1.n9" evidence="9 10"/>
<keyword evidence="3 10" id="KW-0479">Metal-binding</keyword>
<dbReference type="InterPro" id="IPR038597">
    <property type="entry name" value="GGGP/HepGP_synthase_sf"/>
</dbReference>
<comment type="caution">
    <text evidence="12">The sequence shown here is derived from an EMBL/GenBank/DDBJ whole genome shotgun (WGS) entry which is preliminary data.</text>
</comment>
<dbReference type="Proteomes" id="UP000472971">
    <property type="component" value="Unassembled WGS sequence"/>
</dbReference>
<evidence type="ECO:0000313" key="12">
    <source>
        <dbReference type="EMBL" id="NEY82563.1"/>
    </source>
</evidence>
<dbReference type="EMBL" id="JAAIWN010000038">
    <property type="protein sequence ID" value="NEY82563.1"/>
    <property type="molecule type" value="Genomic_DNA"/>
</dbReference>
<evidence type="ECO:0000256" key="10">
    <source>
        <dbReference type="HAMAP-Rule" id="MF_00112"/>
    </source>
</evidence>
<name>A0A6B3W3P7_9BACI</name>
<evidence type="ECO:0000256" key="6">
    <source>
        <dbReference type="ARBA" id="ARBA00023209"/>
    </source>
</evidence>
<dbReference type="GO" id="GO:0120536">
    <property type="term" value="F:heptaprenylglyceryl phosphate synthase activity"/>
    <property type="evidence" value="ECO:0007669"/>
    <property type="project" value="UniProtKB-ARBA"/>
</dbReference>
<dbReference type="NCBIfam" id="NF003199">
    <property type="entry name" value="PRK04169.1-3"/>
    <property type="match status" value="1"/>
</dbReference>
<dbReference type="HAMAP" id="MF_00112">
    <property type="entry name" value="GGGP_HepGP_synthase"/>
    <property type="match status" value="1"/>
</dbReference>
<dbReference type="GO" id="GO:0000287">
    <property type="term" value="F:magnesium ion binding"/>
    <property type="evidence" value="ECO:0007669"/>
    <property type="project" value="UniProtKB-UniRule"/>
</dbReference>
<gene>
    <name evidence="10" type="primary">pcrB</name>
    <name evidence="12" type="ORF">G4D64_13870</name>
    <name evidence="11" type="ORF">H1Z61_14145</name>
</gene>
<keyword evidence="2 10" id="KW-0808">Transferase</keyword>
<feature type="binding site" evidence="10">
    <location>
        <position position="189"/>
    </location>
    <ligand>
        <name>sn-glycerol 1-phosphate</name>
        <dbReference type="ChEBI" id="CHEBI:57685"/>
    </ligand>
</feature>
<evidence type="ECO:0000256" key="1">
    <source>
        <dbReference type="ARBA" id="ARBA00022516"/>
    </source>
</evidence>
<comment type="subunit">
    <text evidence="10">Homodimer.</text>
</comment>
<dbReference type="GO" id="GO:0046474">
    <property type="term" value="P:glycerophospholipid biosynthetic process"/>
    <property type="evidence" value="ECO:0007669"/>
    <property type="project" value="UniProtKB-UniRule"/>
</dbReference>
<accession>A0A6B3W3P7</accession>
<dbReference type="NCBIfam" id="NF003197">
    <property type="entry name" value="PRK04169.1-1"/>
    <property type="match status" value="1"/>
</dbReference>
<keyword evidence="7 10" id="KW-1208">Phospholipid metabolism</keyword>
<dbReference type="UniPathway" id="UPA00940"/>
<dbReference type="InterPro" id="IPR039074">
    <property type="entry name" value="GGGP/HepGP_synthase_I"/>
</dbReference>
<dbReference type="Pfam" id="PF01884">
    <property type="entry name" value="PcrB"/>
    <property type="match status" value="1"/>
</dbReference>
<evidence type="ECO:0000313" key="11">
    <source>
        <dbReference type="EMBL" id="MBA4538244.1"/>
    </source>
</evidence>
<sequence>MYDVREWRHIFKLDPNKSISDLDLAKICESGTDAVIVGGSDGVTLENVLDLLSRIRRYTVPCILEVSTIESVTPGFDLYFIPTVLNSQDTKWVLDLHHEAVKQYGGIMNWDEIFVEGYCILNQACKAAKLTEANTDLHSEDVLAYAMMAEKMFKLPIFYLEYSGTFGDVELVAKVKSTLENTVLFYGGGIETKEQAQQMAEAADTIVVGNVVYSNLEAALQTVQAVKRK</sequence>
<evidence type="ECO:0000256" key="8">
    <source>
        <dbReference type="ARBA" id="ARBA00048318"/>
    </source>
</evidence>
<comment type="cofactor">
    <cofactor evidence="10">
        <name>Mg(2+)</name>
        <dbReference type="ChEBI" id="CHEBI:18420"/>
    </cofactor>
</comment>
<proteinExistence type="inferred from homology"/>
<feature type="binding site" evidence="10">
    <location>
        <begin position="209"/>
        <end position="210"/>
    </location>
    <ligand>
        <name>sn-glycerol 1-phosphate</name>
        <dbReference type="ChEBI" id="CHEBI:57685"/>
    </ligand>
</feature>
<evidence type="ECO:0000256" key="7">
    <source>
        <dbReference type="ARBA" id="ARBA00023264"/>
    </source>
</evidence>
<keyword evidence="13" id="KW-1185">Reference proteome</keyword>
<keyword evidence="5 10" id="KW-0443">Lipid metabolism</keyword>
<comment type="caution">
    <text evidence="10">Lacks conserved residue(s) required for the propagation of feature annotation.</text>
</comment>
<feature type="binding site" evidence="10">
    <location>
        <position position="12"/>
    </location>
    <ligand>
        <name>sn-glycerol 1-phosphate</name>
        <dbReference type="ChEBI" id="CHEBI:57685"/>
    </ligand>
</feature>
<dbReference type="AlphaFoldDB" id="A0A6B3W3P7"/>
<evidence type="ECO:0000256" key="9">
    <source>
        <dbReference type="ARBA" id="ARBA00066888"/>
    </source>
</evidence>
<evidence type="ECO:0000256" key="3">
    <source>
        <dbReference type="ARBA" id="ARBA00022723"/>
    </source>
</evidence>
<comment type="catalytic activity">
    <reaction evidence="8 10">
        <text>sn-glycerol 1-phosphate + all-trans-heptaprenyl diphosphate = 3-heptaprenyl-sn-glycero-1-phosphate + diphosphate</text>
        <dbReference type="Rhea" id="RHEA:33495"/>
        <dbReference type="ChEBI" id="CHEBI:33019"/>
        <dbReference type="ChEBI" id="CHEBI:57685"/>
        <dbReference type="ChEBI" id="CHEBI:58206"/>
        <dbReference type="ChEBI" id="CHEBI:64781"/>
        <dbReference type="EC" id="2.5.1.n9"/>
    </reaction>
</comment>
<evidence type="ECO:0000256" key="4">
    <source>
        <dbReference type="ARBA" id="ARBA00022842"/>
    </source>
</evidence>
<dbReference type="FunFam" id="3.20.20.390:FF:000001">
    <property type="entry name" value="Heptaprenylglyceryl phosphate synthase"/>
    <property type="match status" value="1"/>
</dbReference>
<keyword evidence="4 10" id="KW-0460">Magnesium</keyword>
<comment type="similarity">
    <text evidence="10">Belongs to the GGGP/HepGP synthase family. Group I subfamily.</text>
</comment>
<comment type="pathway">
    <text evidence="10">Membrane lipid metabolism; glycerophospholipid metabolism.</text>
</comment>
<evidence type="ECO:0000313" key="14">
    <source>
        <dbReference type="Proteomes" id="UP000570010"/>
    </source>
</evidence>
<dbReference type="NCBIfam" id="TIGR01768">
    <property type="entry name" value="GGGP-family"/>
    <property type="match status" value="1"/>
</dbReference>
<dbReference type="SUPFAM" id="SSF51395">
    <property type="entry name" value="FMN-linked oxidoreductases"/>
    <property type="match status" value="1"/>
</dbReference>
<feature type="binding site" evidence="10">
    <location>
        <position position="40"/>
    </location>
    <ligand>
        <name>Mg(2+)</name>
        <dbReference type="ChEBI" id="CHEBI:18420"/>
    </ligand>
</feature>
<dbReference type="CDD" id="cd02812">
    <property type="entry name" value="PcrB_like"/>
    <property type="match status" value="1"/>
</dbReference>
<dbReference type="PANTHER" id="PTHR40029:SF2">
    <property type="entry name" value="HEPTAPRENYLGLYCERYL PHOSPHATE SYNTHASE"/>
    <property type="match status" value="1"/>
</dbReference>
<feature type="binding site" evidence="10">
    <location>
        <position position="14"/>
    </location>
    <ligand>
        <name>Mg(2+)</name>
        <dbReference type="ChEBI" id="CHEBI:18420"/>
    </ligand>
</feature>
<keyword evidence="1 10" id="KW-0444">Lipid biosynthesis</keyword>
<organism evidence="12 13">
    <name type="scientific">Bacillus aquiflavi</name>
    <dbReference type="NCBI Taxonomy" id="2672567"/>
    <lineage>
        <taxon>Bacteria</taxon>
        <taxon>Bacillati</taxon>
        <taxon>Bacillota</taxon>
        <taxon>Bacilli</taxon>
        <taxon>Bacillales</taxon>
        <taxon>Bacillaceae</taxon>
        <taxon>Bacillus</taxon>
    </lineage>
</organism>
<dbReference type="RefSeq" id="WP_163242968.1">
    <property type="nucleotide sequence ID" value="NZ_CP082780.1"/>
</dbReference>
<protein>
    <recommendedName>
        <fullName evidence="9 10">Heptaprenylglyceryl phosphate synthase</fullName>
        <shortName evidence="10">HepGP synthase</shortName>
        <ecNumber evidence="9 10">2.5.1.n9</ecNumber>
    </recommendedName>
    <alternativeName>
        <fullName evidence="10">Glycerol-1-phosphate heptaprenyltransferase</fullName>
    </alternativeName>
</protein>
<dbReference type="InterPro" id="IPR008205">
    <property type="entry name" value="GGGP_HepGP_synthase"/>
</dbReference>
<dbReference type="Proteomes" id="UP000570010">
    <property type="component" value="Unassembled WGS sequence"/>
</dbReference>
<evidence type="ECO:0000256" key="5">
    <source>
        <dbReference type="ARBA" id="ARBA00023098"/>
    </source>
</evidence>
<reference evidence="12 13" key="1">
    <citation type="submission" date="2020-02" db="EMBL/GenBank/DDBJ databases">
        <title>Bacillus aquiflavi sp. nov., isolated from yellow water of strong flavor Chinese baijiu in Yibin region of China.</title>
        <authorList>
            <person name="Xie J."/>
        </authorList>
    </citation>
    <scope>NUCLEOTIDE SEQUENCE [LARGE SCALE GENOMIC DNA]</scope>
    <source>
        <strain evidence="12 13">3H-10</strain>
    </source>
</reference>
<evidence type="ECO:0000313" key="13">
    <source>
        <dbReference type="Proteomes" id="UP000472971"/>
    </source>
</evidence>
<dbReference type="PANTHER" id="PTHR40029">
    <property type="match status" value="1"/>
</dbReference>
<feature type="binding site" evidence="10">
    <location>
        <begin position="159"/>
        <end position="164"/>
    </location>
    <ligand>
        <name>sn-glycerol 1-phosphate</name>
        <dbReference type="ChEBI" id="CHEBI:57685"/>
    </ligand>
</feature>
<keyword evidence="6 10" id="KW-0594">Phospholipid biosynthesis</keyword>